<protein>
    <submittedName>
        <fullName evidence="2">Uncharacterized protein</fullName>
    </submittedName>
</protein>
<feature type="compositionally biased region" description="Acidic residues" evidence="1">
    <location>
        <begin position="112"/>
        <end position="128"/>
    </location>
</feature>
<dbReference type="AlphaFoldDB" id="A0A1M6RMD2"/>
<evidence type="ECO:0000313" key="3">
    <source>
        <dbReference type="Proteomes" id="UP000184263"/>
    </source>
</evidence>
<feature type="region of interest" description="Disordered" evidence="1">
    <location>
        <begin position="105"/>
        <end position="174"/>
    </location>
</feature>
<reference evidence="2 3" key="1">
    <citation type="submission" date="2016-11" db="EMBL/GenBank/DDBJ databases">
        <authorList>
            <person name="Jaros S."/>
            <person name="Januszkiewicz K."/>
            <person name="Wedrychowicz H."/>
        </authorList>
    </citation>
    <scope>NUCLEOTIDE SEQUENCE [LARGE SCALE GENOMIC DNA]</scope>
    <source>
        <strain evidence="2 3">HD4</strain>
    </source>
</reference>
<gene>
    <name evidence="2" type="ORF">SAMN05216582_102146</name>
</gene>
<dbReference type="EMBL" id="FRBC01000002">
    <property type="protein sequence ID" value="SHK33507.1"/>
    <property type="molecule type" value="Genomic_DNA"/>
</dbReference>
<feature type="compositionally biased region" description="Acidic residues" evidence="1">
    <location>
        <begin position="136"/>
        <end position="150"/>
    </location>
</feature>
<accession>A0A1M6RMD2</accession>
<evidence type="ECO:0000313" key="2">
    <source>
        <dbReference type="EMBL" id="SHK33507.1"/>
    </source>
</evidence>
<name>A0A1M6RMD2_SELRU</name>
<dbReference type="Proteomes" id="UP000184263">
    <property type="component" value="Unassembled WGS sequence"/>
</dbReference>
<proteinExistence type="predicted"/>
<evidence type="ECO:0000256" key="1">
    <source>
        <dbReference type="SAM" id="MobiDB-lite"/>
    </source>
</evidence>
<sequence>MEVVLLLGAGLFLGWLIFSPKQREKAVKTHYPADANEQVMTRDVGSKTPPYGKDRFITQQHEQRNRHTLRNVAGGMVAGAVLGHMLSGDKAVSAHEVNNTYNTYNELHDYNDDYDGYDYDDDESEYEETLDRDYDSSDYDYDDDYSDDYGIDSHDDYDSGSAWESDSYDDGGDW</sequence>
<dbReference type="RefSeq" id="WP_073088082.1">
    <property type="nucleotide sequence ID" value="NZ_FRBC01000002.1"/>
</dbReference>
<organism evidence="2 3">
    <name type="scientific">Selenomonas ruminantium</name>
    <dbReference type="NCBI Taxonomy" id="971"/>
    <lineage>
        <taxon>Bacteria</taxon>
        <taxon>Bacillati</taxon>
        <taxon>Bacillota</taxon>
        <taxon>Negativicutes</taxon>
        <taxon>Selenomonadales</taxon>
        <taxon>Selenomonadaceae</taxon>
        <taxon>Selenomonas</taxon>
    </lineage>
</organism>